<evidence type="ECO:0000256" key="1">
    <source>
        <dbReference type="ARBA" id="ARBA00022723"/>
    </source>
</evidence>
<keyword evidence="5" id="KW-0812">Transmembrane</keyword>
<dbReference type="Gramene" id="KQK00063">
    <property type="protein sequence ID" value="KQK00063"/>
    <property type="gene ID" value="BRADI_3g47090v3"/>
</dbReference>
<protein>
    <recommendedName>
        <fullName evidence="6">GRF-type domain-containing protein</fullName>
    </recommendedName>
</protein>
<reference evidence="7 8" key="1">
    <citation type="journal article" date="2010" name="Nature">
        <title>Genome sequencing and analysis of the model grass Brachypodium distachyon.</title>
        <authorList>
            <consortium name="International Brachypodium Initiative"/>
        </authorList>
    </citation>
    <scope>NUCLEOTIDE SEQUENCE [LARGE SCALE GENOMIC DNA]</scope>
    <source>
        <strain evidence="7">Bd21</strain>
        <strain evidence="8">cv. Bd21</strain>
    </source>
</reference>
<accession>I1IAZ1</accession>
<evidence type="ECO:0000313" key="9">
    <source>
        <dbReference type="Proteomes" id="UP000008810"/>
    </source>
</evidence>
<reference evidence="7" key="2">
    <citation type="submission" date="2017-06" db="EMBL/GenBank/DDBJ databases">
        <title>WGS assembly of Brachypodium distachyon.</title>
        <authorList>
            <consortium name="The International Brachypodium Initiative"/>
            <person name="Lucas S."/>
            <person name="Harmon-Smith M."/>
            <person name="Lail K."/>
            <person name="Tice H."/>
            <person name="Grimwood J."/>
            <person name="Bruce D."/>
            <person name="Barry K."/>
            <person name="Shu S."/>
            <person name="Lindquist E."/>
            <person name="Wang M."/>
            <person name="Pitluck S."/>
            <person name="Vogel J.P."/>
            <person name="Garvin D.F."/>
            <person name="Mockler T.C."/>
            <person name="Schmutz J."/>
            <person name="Rokhsar D."/>
            <person name="Bevan M.W."/>
        </authorList>
    </citation>
    <scope>NUCLEOTIDE SEQUENCE</scope>
    <source>
        <strain evidence="7">Bd21</strain>
    </source>
</reference>
<dbReference type="OMA" id="LWLMYEE"/>
<feature type="transmembrane region" description="Helical" evidence="5">
    <location>
        <begin position="189"/>
        <end position="209"/>
    </location>
</feature>
<dbReference type="HOGENOM" id="CLU_059108_0_0_1"/>
<dbReference type="AlphaFoldDB" id="I1IAZ1"/>
<keyword evidence="2" id="KW-0863">Zinc-finger</keyword>
<evidence type="ECO:0000256" key="5">
    <source>
        <dbReference type="SAM" id="Phobius"/>
    </source>
</evidence>
<evidence type="ECO:0000259" key="6">
    <source>
        <dbReference type="Pfam" id="PF06839"/>
    </source>
</evidence>
<dbReference type="EnsemblPlants" id="KQK00063">
    <property type="protein sequence ID" value="KQK00063"/>
    <property type="gene ID" value="BRADI_3g47090v3"/>
</dbReference>
<evidence type="ECO:0000256" key="3">
    <source>
        <dbReference type="ARBA" id="ARBA00022833"/>
    </source>
</evidence>
<keyword evidence="1" id="KW-0479">Metal-binding</keyword>
<keyword evidence="5" id="KW-0472">Membrane</keyword>
<organism evidence="7">
    <name type="scientific">Brachypodium distachyon</name>
    <name type="common">Purple false brome</name>
    <name type="synonym">Trachynia distachya</name>
    <dbReference type="NCBI Taxonomy" id="15368"/>
    <lineage>
        <taxon>Eukaryota</taxon>
        <taxon>Viridiplantae</taxon>
        <taxon>Streptophyta</taxon>
        <taxon>Embryophyta</taxon>
        <taxon>Tracheophyta</taxon>
        <taxon>Spermatophyta</taxon>
        <taxon>Magnoliopsida</taxon>
        <taxon>Liliopsida</taxon>
        <taxon>Poales</taxon>
        <taxon>Poaceae</taxon>
        <taxon>BOP clade</taxon>
        <taxon>Pooideae</taxon>
        <taxon>Stipodae</taxon>
        <taxon>Brachypodieae</taxon>
        <taxon>Brachypodium</taxon>
    </lineage>
</organism>
<gene>
    <name evidence="8" type="primary">LOC112271992</name>
    <name evidence="7" type="ORF">BRADI_3g47090v3</name>
</gene>
<dbReference type="InterPro" id="IPR010666">
    <property type="entry name" value="Znf_GRF"/>
</dbReference>
<evidence type="ECO:0000256" key="4">
    <source>
        <dbReference type="SAM" id="Coils"/>
    </source>
</evidence>
<keyword evidence="9" id="KW-1185">Reference proteome</keyword>
<dbReference type="EMBL" id="CM000882">
    <property type="protein sequence ID" value="KQK00063.1"/>
    <property type="molecule type" value="Genomic_DNA"/>
</dbReference>
<evidence type="ECO:0000256" key="2">
    <source>
        <dbReference type="ARBA" id="ARBA00022771"/>
    </source>
</evidence>
<dbReference type="OrthoDB" id="696051at2759"/>
<proteinExistence type="predicted"/>
<dbReference type="Pfam" id="PF06839">
    <property type="entry name" value="Zn_ribbon_GRF"/>
    <property type="match status" value="1"/>
</dbReference>
<dbReference type="PANTHER" id="PTHR35163">
    <property type="entry name" value="OS02G0467300 PROTEIN"/>
    <property type="match status" value="1"/>
</dbReference>
<feature type="coiled-coil region" evidence="4">
    <location>
        <begin position="137"/>
        <end position="171"/>
    </location>
</feature>
<keyword evidence="3" id="KW-0862">Zinc</keyword>
<dbReference type="GO" id="GO:0008270">
    <property type="term" value="F:zinc ion binding"/>
    <property type="evidence" value="ECO:0007669"/>
    <property type="project" value="UniProtKB-KW"/>
</dbReference>
<evidence type="ECO:0000313" key="8">
    <source>
        <dbReference type="EnsemblPlants" id="KQK00063"/>
    </source>
</evidence>
<sequence>MVSWSEDSSSDNSLPRDYSDVCPDWLYDSDFPGEEEEIRCHHGLRGSRRVARGGEHTGRRYIGCSNIIQDCGFVHWVDPEWPNPMKKRLLHLWSNHEMGQNCQREIEKAGMMDAERRKAMEEKMKAEQLFFKAVEDKNIAEFALRKAEEERKKAEEMKMQLELQLADIETESKLKVKWLRQLVLQKERCLMYVGGVVLLLLGFVLAVVVEKNYV</sequence>
<dbReference type="PANTHER" id="PTHR35163:SF12">
    <property type="entry name" value="OS05G0134500 PROTEIN"/>
    <property type="match status" value="1"/>
</dbReference>
<dbReference type="RefSeq" id="XP_024318133.1">
    <property type="nucleotide sequence ID" value="XM_024462365.1"/>
</dbReference>
<dbReference type="Proteomes" id="UP000008810">
    <property type="component" value="Chromosome 3"/>
</dbReference>
<evidence type="ECO:0000313" key="7">
    <source>
        <dbReference type="EMBL" id="KQK00063.1"/>
    </source>
</evidence>
<feature type="domain" description="GRF-type" evidence="6">
    <location>
        <begin position="39"/>
        <end position="78"/>
    </location>
</feature>
<keyword evidence="4" id="KW-0175">Coiled coil</keyword>
<keyword evidence="5" id="KW-1133">Transmembrane helix</keyword>
<name>I1IAZ1_BRADI</name>
<reference evidence="8" key="3">
    <citation type="submission" date="2018-08" db="UniProtKB">
        <authorList>
            <consortium name="EnsemblPlants"/>
        </authorList>
    </citation>
    <scope>IDENTIFICATION</scope>
    <source>
        <strain evidence="8">cv. Bd21</strain>
    </source>
</reference>
<dbReference type="GeneID" id="112271992"/>